<dbReference type="EMBL" id="JANBQF010000572">
    <property type="protein sequence ID" value="KAJ2000175.1"/>
    <property type="molecule type" value="Genomic_DNA"/>
</dbReference>
<proteinExistence type="predicted"/>
<sequence>MSREKTSASSAKPAKAAAKPAKAAAGGVKKAAAKKTTGTGKKLSKYNIYMKTELAKVKASNPGMNHKDAFKTAASHWKTSSENPINAKA</sequence>
<dbReference type="AlphaFoldDB" id="A0A9W8BGS8"/>
<evidence type="ECO:0000259" key="2">
    <source>
        <dbReference type="Pfam" id="PF04690"/>
    </source>
</evidence>
<dbReference type="InterPro" id="IPR056775">
    <property type="entry name" value="YABBY_C"/>
</dbReference>
<name>A0A9W8BGS8_9FUNG</name>
<accession>A0A9W8BGS8</accession>
<protein>
    <recommendedName>
        <fullName evidence="2">YABBY protein C-terminal domain-containing protein</fullName>
    </recommendedName>
</protein>
<dbReference type="Gene3D" id="1.10.30.10">
    <property type="entry name" value="High mobility group box domain"/>
    <property type="match status" value="1"/>
</dbReference>
<gene>
    <name evidence="3" type="ORF">H4R26_004741</name>
</gene>
<feature type="domain" description="YABBY protein C-terminal" evidence="2">
    <location>
        <begin position="43"/>
        <end position="79"/>
    </location>
</feature>
<comment type="caution">
    <text evidence="3">The sequence shown here is derived from an EMBL/GenBank/DDBJ whole genome shotgun (WGS) entry which is preliminary data.</text>
</comment>
<dbReference type="SUPFAM" id="SSF47095">
    <property type="entry name" value="HMG-box"/>
    <property type="match status" value="1"/>
</dbReference>
<dbReference type="CDD" id="cd00084">
    <property type="entry name" value="HMG-box_SF"/>
    <property type="match status" value="1"/>
</dbReference>
<feature type="compositionally biased region" description="Low complexity" evidence="1">
    <location>
        <begin position="7"/>
        <end position="40"/>
    </location>
</feature>
<dbReference type="Pfam" id="PF04690">
    <property type="entry name" value="YABBY"/>
    <property type="match status" value="1"/>
</dbReference>
<feature type="region of interest" description="Disordered" evidence="1">
    <location>
        <begin position="1"/>
        <end position="40"/>
    </location>
</feature>
<evidence type="ECO:0000313" key="3">
    <source>
        <dbReference type="EMBL" id="KAJ2000175.1"/>
    </source>
</evidence>
<evidence type="ECO:0000256" key="1">
    <source>
        <dbReference type="SAM" id="MobiDB-lite"/>
    </source>
</evidence>
<dbReference type="OrthoDB" id="667577at2759"/>
<dbReference type="InterPro" id="IPR036910">
    <property type="entry name" value="HMG_box_dom_sf"/>
</dbReference>
<keyword evidence="4" id="KW-1185">Reference proteome</keyword>
<evidence type="ECO:0000313" key="4">
    <source>
        <dbReference type="Proteomes" id="UP001150907"/>
    </source>
</evidence>
<organism evidence="3 4">
    <name type="scientific">Coemansia thaxteri</name>
    <dbReference type="NCBI Taxonomy" id="2663907"/>
    <lineage>
        <taxon>Eukaryota</taxon>
        <taxon>Fungi</taxon>
        <taxon>Fungi incertae sedis</taxon>
        <taxon>Zoopagomycota</taxon>
        <taxon>Kickxellomycotina</taxon>
        <taxon>Kickxellomycetes</taxon>
        <taxon>Kickxellales</taxon>
        <taxon>Kickxellaceae</taxon>
        <taxon>Coemansia</taxon>
    </lineage>
</organism>
<dbReference type="Proteomes" id="UP001150907">
    <property type="component" value="Unassembled WGS sequence"/>
</dbReference>
<reference evidence="3" key="1">
    <citation type="submission" date="2022-07" db="EMBL/GenBank/DDBJ databases">
        <title>Phylogenomic reconstructions and comparative analyses of Kickxellomycotina fungi.</title>
        <authorList>
            <person name="Reynolds N.K."/>
            <person name="Stajich J.E."/>
            <person name="Barry K."/>
            <person name="Grigoriev I.V."/>
            <person name="Crous P."/>
            <person name="Smith M.E."/>
        </authorList>
    </citation>
    <scope>NUCLEOTIDE SEQUENCE</scope>
    <source>
        <strain evidence="3">IMI 214461</strain>
    </source>
</reference>